<dbReference type="AlphaFoldDB" id="A0A4Z2GA16"/>
<evidence type="ECO:0000256" key="1">
    <source>
        <dbReference type="SAM" id="MobiDB-lite"/>
    </source>
</evidence>
<organism evidence="2 3">
    <name type="scientific">Liparis tanakae</name>
    <name type="common">Tanaka's snailfish</name>
    <dbReference type="NCBI Taxonomy" id="230148"/>
    <lineage>
        <taxon>Eukaryota</taxon>
        <taxon>Metazoa</taxon>
        <taxon>Chordata</taxon>
        <taxon>Craniata</taxon>
        <taxon>Vertebrata</taxon>
        <taxon>Euteleostomi</taxon>
        <taxon>Actinopterygii</taxon>
        <taxon>Neopterygii</taxon>
        <taxon>Teleostei</taxon>
        <taxon>Neoteleostei</taxon>
        <taxon>Acanthomorphata</taxon>
        <taxon>Eupercaria</taxon>
        <taxon>Perciformes</taxon>
        <taxon>Cottioidei</taxon>
        <taxon>Cottales</taxon>
        <taxon>Liparidae</taxon>
        <taxon>Liparis</taxon>
    </lineage>
</organism>
<feature type="region of interest" description="Disordered" evidence="1">
    <location>
        <begin position="40"/>
        <end position="78"/>
    </location>
</feature>
<gene>
    <name evidence="2" type="ORF">EYF80_040394</name>
</gene>
<dbReference type="Proteomes" id="UP000314294">
    <property type="component" value="Unassembled WGS sequence"/>
</dbReference>
<feature type="compositionally biased region" description="Basic and acidic residues" evidence="1">
    <location>
        <begin position="40"/>
        <end position="53"/>
    </location>
</feature>
<evidence type="ECO:0000313" key="2">
    <source>
        <dbReference type="EMBL" id="TNN49382.1"/>
    </source>
</evidence>
<name>A0A4Z2GA16_9TELE</name>
<protein>
    <submittedName>
        <fullName evidence="2">Uncharacterized protein</fullName>
    </submittedName>
</protein>
<comment type="caution">
    <text evidence="2">The sequence shown here is derived from an EMBL/GenBank/DDBJ whole genome shotgun (WGS) entry which is preliminary data.</text>
</comment>
<keyword evidence="3" id="KW-1185">Reference proteome</keyword>
<feature type="region of interest" description="Disordered" evidence="1">
    <location>
        <begin position="1"/>
        <end position="21"/>
    </location>
</feature>
<proteinExistence type="predicted"/>
<reference evidence="2 3" key="1">
    <citation type="submission" date="2019-03" db="EMBL/GenBank/DDBJ databases">
        <title>First draft genome of Liparis tanakae, snailfish: a comprehensive survey of snailfish specific genes.</title>
        <authorList>
            <person name="Kim W."/>
            <person name="Song I."/>
            <person name="Jeong J.-H."/>
            <person name="Kim D."/>
            <person name="Kim S."/>
            <person name="Ryu S."/>
            <person name="Song J.Y."/>
            <person name="Lee S.K."/>
        </authorList>
    </citation>
    <scope>NUCLEOTIDE SEQUENCE [LARGE SCALE GENOMIC DNA]</scope>
    <source>
        <tissue evidence="2">Muscle</tissue>
    </source>
</reference>
<evidence type="ECO:0000313" key="3">
    <source>
        <dbReference type="Proteomes" id="UP000314294"/>
    </source>
</evidence>
<feature type="compositionally biased region" description="Basic and acidic residues" evidence="1">
    <location>
        <begin position="1"/>
        <end position="20"/>
    </location>
</feature>
<accession>A0A4Z2GA16</accession>
<dbReference type="EMBL" id="SRLO01000658">
    <property type="protein sequence ID" value="TNN49382.1"/>
    <property type="molecule type" value="Genomic_DNA"/>
</dbReference>
<sequence length="78" mass="8862">MERRVRRWQEAGGRRQEAGGRARWRHLFITVNLRDLHSRLHKKSAEPSDRLDPPPEALAHGNTPICHSGLKKAGSFTG</sequence>